<evidence type="ECO:0000313" key="6">
    <source>
        <dbReference type="Proteomes" id="UP000675554"/>
    </source>
</evidence>
<keyword evidence="6" id="KW-1185">Reference proteome</keyword>
<dbReference type="AlphaFoldDB" id="A0A8T4IZF9"/>
<dbReference type="PANTHER" id="PTHR30146:SF109">
    <property type="entry name" value="HTH-TYPE TRANSCRIPTIONAL REGULATOR GALS"/>
    <property type="match status" value="1"/>
</dbReference>
<dbReference type="SUPFAM" id="SSF53822">
    <property type="entry name" value="Periplasmic binding protein-like I"/>
    <property type="match status" value="1"/>
</dbReference>
<dbReference type="EMBL" id="JAGSMN010000848">
    <property type="protein sequence ID" value="MBR7677155.1"/>
    <property type="molecule type" value="Genomic_DNA"/>
</dbReference>
<accession>A0A8T4IZF9</accession>
<gene>
    <name evidence="5" type="ORF">KDA82_29990</name>
</gene>
<evidence type="ECO:0000256" key="3">
    <source>
        <dbReference type="ARBA" id="ARBA00023163"/>
    </source>
</evidence>
<dbReference type="GO" id="GO:0003700">
    <property type="term" value="F:DNA-binding transcription factor activity"/>
    <property type="evidence" value="ECO:0007669"/>
    <property type="project" value="TreeGrafter"/>
</dbReference>
<feature type="domain" description="Transcriptional regulator LacI/GalR-like sensor" evidence="4">
    <location>
        <begin position="22"/>
        <end position="132"/>
    </location>
</feature>
<protein>
    <submittedName>
        <fullName evidence="5">Substrate-binding domain-containing protein</fullName>
    </submittedName>
</protein>
<evidence type="ECO:0000256" key="1">
    <source>
        <dbReference type="ARBA" id="ARBA00023015"/>
    </source>
</evidence>
<dbReference type="PANTHER" id="PTHR30146">
    <property type="entry name" value="LACI-RELATED TRANSCRIPTIONAL REPRESSOR"/>
    <property type="match status" value="1"/>
</dbReference>
<evidence type="ECO:0000256" key="2">
    <source>
        <dbReference type="ARBA" id="ARBA00023125"/>
    </source>
</evidence>
<dbReference type="Pfam" id="PF13377">
    <property type="entry name" value="Peripla_BP_3"/>
    <property type="match status" value="1"/>
</dbReference>
<dbReference type="InterPro" id="IPR028082">
    <property type="entry name" value="Peripla_BP_I"/>
</dbReference>
<comment type="caution">
    <text evidence="5">The sequence shown here is derived from an EMBL/GenBank/DDBJ whole genome shotgun (WGS) entry which is preliminary data.</text>
</comment>
<evidence type="ECO:0000313" key="5">
    <source>
        <dbReference type="EMBL" id="MBR7677155.1"/>
    </source>
</evidence>
<name>A0A8T4IZF9_9ACTN</name>
<keyword evidence="3" id="KW-0804">Transcription</keyword>
<feature type="non-terminal residue" evidence="5">
    <location>
        <position position="1"/>
    </location>
</feature>
<keyword evidence="2" id="KW-0238">DNA-binding</keyword>
<sequence>SRRIAAAPPARVKSASAQGASVTPCAAMRRLLAERPDLDGVFVASDLMAQGALQTLLRAGVGLPHDVSVVGFDDSEAAVACEPPLTTVRQPVEEMAAELARLLLARISQPERERESAPGSRVFRPVLVERGSA</sequence>
<dbReference type="GO" id="GO:0000976">
    <property type="term" value="F:transcription cis-regulatory region binding"/>
    <property type="evidence" value="ECO:0007669"/>
    <property type="project" value="TreeGrafter"/>
</dbReference>
<keyword evidence="1" id="KW-0805">Transcription regulation</keyword>
<dbReference type="Gene3D" id="3.40.50.2300">
    <property type="match status" value="1"/>
</dbReference>
<proteinExistence type="predicted"/>
<organism evidence="5 6">
    <name type="scientific">Streptomyces daliensis</name>
    <dbReference type="NCBI Taxonomy" id="299421"/>
    <lineage>
        <taxon>Bacteria</taxon>
        <taxon>Bacillati</taxon>
        <taxon>Actinomycetota</taxon>
        <taxon>Actinomycetes</taxon>
        <taxon>Kitasatosporales</taxon>
        <taxon>Streptomycetaceae</taxon>
        <taxon>Streptomyces</taxon>
    </lineage>
</organism>
<dbReference type="Proteomes" id="UP000675554">
    <property type="component" value="Unassembled WGS sequence"/>
</dbReference>
<evidence type="ECO:0000259" key="4">
    <source>
        <dbReference type="Pfam" id="PF13377"/>
    </source>
</evidence>
<reference evidence="5" key="1">
    <citation type="submission" date="2021-04" db="EMBL/GenBank/DDBJ databases">
        <title>Sequencing of actinobacteria type strains.</title>
        <authorList>
            <person name="Nguyen G.-S."/>
            <person name="Wentzel A."/>
        </authorList>
    </citation>
    <scope>NUCLEOTIDE SEQUENCE</scope>
    <source>
        <strain evidence="5">DSM 42095</strain>
    </source>
</reference>
<dbReference type="InterPro" id="IPR046335">
    <property type="entry name" value="LacI/GalR-like_sensor"/>
</dbReference>